<sequence>AHLRLYKEKKYPYDQPYAQGYDIPIIWWNSIEPEPKYLQELALKILAIVPNSVSCERNFSLLIWLTGNKRTQIDIQNLETIAKLCTYYNSNAKKELSYFANEMTEDEIRKEGFDKNELLLFNNLDFSESYMTRENLVLFLEENLDLNNEIFIDDLENFPDIEDNDEDSLLETNEVLENIEQTNQISGHDDYNWDSEDYLNSDND</sequence>
<comment type="caution">
    <text evidence="3">The sequence shown here is derived from an EMBL/GenBank/DDBJ whole genome shotgun (WGS) entry which is preliminary data.</text>
</comment>
<feature type="region of interest" description="Disordered" evidence="1">
    <location>
        <begin position="182"/>
        <end position="204"/>
    </location>
</feature>
<dbReference type="GO" id="GO:0046983">
    <property type="term" value="F:protein dimerization activity"/>
    <property type="evidence" value="ECO:0007669"/>
    <property type="project" value="InterPro"/>
</dbReference>
<proteinExistence type="predicted"/>
<dbReference type="OrthoDB" id="2445632at2759"/>
<feature type="compositionally biased region" description="Acidic residues" evidence="1">
    <location>
        <begin position="192"/>
        <end position="204"/>
    </location>
</feature>
<evidence type="ECO:0000313" key="3">
    <source>
        <dbReference type="EMBL" id="CAG8832937.1"/>
    </source>
</evidence>
<evidence type="ECO:0000259" key="2">
    <source>
        <dbReference type="Pfam" id="PF05699"/>
    </source>
</evidence>
<dbReference type="AlphaFoldDB" id="A0A9N9KIP6"/>
<accession>A0A9N9KIP6</accession>
<protein>
    <submittedName>
        <fullName evidence="3">22199_t:CDS:1</fullName>
    </submittedName>
</protein>
<dbReference type="Pfam" id="PF05699">
    <property type="entry name" value="Dimer_Tnp_hAT"/>
    <property type="match status" value="1"/>
</dbReference>
<dbReference type="Proteomes" id="UP000789759">
    <property type="component" value="Unassembled WGS sequence"/>
</dbReference>
<keyword evidence="4" id="KW-1185">Reference proteome</keyword>
<organism evidence="3 4">
    <name type="scientific">Cetraspora pellucida</name>
    <dbReference type="NCBI Taxonomy" id="1433469"/>
    <lineage>
        <taxon>Eukaryota</taxon>
        <taxon>Fungi</taxon>
        <taxon>Fungi incertae sedis</taxon>
        <taxon>Mucoromycota</taxon>
        <taxon>Glomeromycotina</taxon>
        <taxon>Glomeromycetes</taxon>
        <taxon>Diversisporales</taxon>
        <taxon>Gigasporaceae</taxon>
        <taxon>Cetraspora</taxon>
    </lineage>
</organism>
<reference evidence="3" key="1">
    <citation type="submission" date="2021-06" db="EMBL/GenBank/DDBJ databases">
        <authorList>
            <person name="Kallberg Y."/>
            <person name="Tangrot J."/>
            <person name="Rosling A."/>
        </authorList>
    </citation>
    <scope>NUCLEOTIDE SEQUENCE</scope>
    <source>
        <strain evidence="3">FL966</strain>
    </source>
</reference>
<gene>
    <name evidence="3" type="ORF">CPELLU_LOCUS20916</name>
</gene>
<feature type="domain" description="HAT C-terminal dimerisation" evidence="2">
    <location>
        <begin position="24"/>
        <end position="81"/>
    </location>
</feature>
<dbReference type="EMBL" id="CAJVQA010069602">
    <property type="protein sequence ID" value="CAG8832937.1"/>
    <property type="molecule type" value="Genomic_DNA"/>
</dbReference>
<feature type="non-terminal residue" evidence="3">
    <location>
        <position position="204"/>
    </location>
</feature>
<dbReference type="InterPro" id="IPR012337">
    <property type="entry name" value="RNaseH-like_sf"/>
</dbReference>
<evidence type="ECO:0000313" key="4">
    <source>
        <dbReference type="Proteomes" id="UP000789759"/>
    </source>
</evidence>
<dbReference type="InterPro" id="IPR008906">
    <property type="entry name" value="HATC_C_dom"/>
</dbReference>
<evidence type="ECO:0000256" key="1">
    <source>
        <dbReference type="SAM" id="MobiDB-lite"/>
    </source>
</evidence>
<name>A0A9N9KIP6_9GLOM</name>
<dbReference type="SUPFAM" id="SSF53098">
    <property type="entry name" value="Ribonuclease H-like"/>
    <property type="match status" value="1"/>
</dbReference>